<comment type="caution">
    <text evidence="2">The sequence shown here is derived from an EMBL/GenBank/DDBJ whole genome shotgun (WGS) entry which is preliminary data.</text>
</comment>
<gene>
    <name evidence="2" type="ORF">GIS00_25080</name>
</gene>
<dbReference type="RefSeq" id="WP_154771205.1">
    <property type="nucleotide sequence ID" value="NZ_WLYK01000016.1"/>
</dbReference>
<organism evidence="2 3">
    <name type="scientific">Nakamurella alba</name>
    <dbReference type="NCBI Taxonomy" id="2665158"/>
    <lineage>
        <taxon>Bacteria</taxon>
        <taxon>Bacillati</taxon>
        <taxon>Actinomycetota</taxon>
        <taxon>Actinomycetes</taxon>
        <taxon>Nakamurellales</taxon>
        <taxon>Nakamurellaceae</taxon>
        <taxon>Nakamurella</taxon>
    </lineage>
</organism>
<evidence type="ECO:0000256" key="1">
    <source>
        <dbReference type="SAM" id="MobiDB-lite"/>
    </source>
</evidence>
<dbReference type="Gene3D" id="1.20.120.20">
    <property type="entry name" value="Apolipoprotein"/>
    <property type="match status" value="1"/>
</dbReference>
<feature type="region of interest" description="Disordered" evidence="1">
    <location>
        <begin position="137"/>
        <end position="193"/>
    </location>
</feature>
<evidence type="ECO:0000313" key="2">
    <source>
        <dbReference type="EMBL" id="MTD17208.1"/>
    </source>
</evidence>
<keyword evidence="3" id="KW-1185">Reference proteome</keyword>
<name>A0A7K1FSV4_9ACTN</name>
<dbReference type="Proteomes" id="UP000460221">
    <property type="component" value="Unassembled WGS sequence"/>
</dbReference>
<dbReference type="Pfam" id="PF12277">
    <property type="entry name" value="DUF3618"/>
    <property type="match status" value="1"/>
</dbReference>
<accession>A0A7K1FSV4</accession>
<feature type="compositionally biased region" description="Basic and acidic residues" evidence="1">
    <location>
        <begin position="163"/>
        <end position="193"/>
    </location>
</feature>
<dbReference type="EMBL" id="WLYK01000016">
    <property type="protein sequence ID" value="MTD17208.1"/>
    <property type="molecule type" value="Genomic_DNA"/>
</dbReference>
<reference evidence="2 3" key="1">
    <citation type="submission" date="2019-11" db="EMBL/GenBank/DDBJ databases">
        <authorList>
            <person name="Jiang L.-Q."/>
        </authorList>
    </citation>
    <scope>NUCLEOTIDE SEQUENCE [LARGE SCALE GENOMIC DNA]</scope>
    <source>
        <strain evidence="2 3">YIM 132087</strain>
    </source>
</reference>
<sequence length="193" mass="19611">MSTPDEIRAQIAATRAGLSDDVNELGEKVSPGQIAKRQVGRIRGSAAKVRDHIMGAADTSSSTAGDVAGSVHDAVSNAPGQIKQQAQGSPIAAGLVAFGVGMLLSSLFPASGAEAQAAAAVKDQAQPLVEEITETAKDAAGNLQQPAQEALESVKSTAQDAAETVKNEAESAADEVKNQAQDAKDTVQQHTGD</sequence>
<proteinExistence type="predicted"/>
<evidence type="ECO:0000313" key="3">
    <source>
        <dbReference type="Proteomes" id="UP000460221"/>
    </source>
</evidence>
<dbReference type="SUPFAM" id="SSF58113">
    <property type="entry name" value="Apolipoprotein A-I"/>
    <property type="match status" value="1"/>
</dbReference>
<dbReference type="AlphaFoldDB" id="A0A7K1FSV4"/>
<dbReference type="InterPro" id="IPR022062">
    <property type="entry name" value="DUF3618"/>
</dbReference>
<protein>
    <submittedName>
        <fullName evidence="2">DUF3618 domain-containing protein</fullName>
    </submittedName>
</protein>